<reference evidence="8" key="1">
    <citation type="submission" date="2016-11" db="EMBL/GenBank/DDBJ databases">
        <authorList>
            <person name="Varghese N."/>
            <person name="Submissions S."/>
        </authorList>
    </citation>
    <scope>NUCLEOTIDE SEQUENCE [LARGE SCALE GENOMIC DNA]</scope>
    <source>
        <strain evidence="8">DSM 16990</strain>
    </source>
</reference>
<dbReference type="InterPro" id="IPR001732">
    <property type="entry name" value="UDP-Glc/GDP-Man_DH_N"/>
</dbReference>
<dbReference type="PANTHER" id="PTHR43491:SF2">
    <property type="entry name" value="UDP-N-ACETYL-D-MANNOSAMINE DEHYDROGENASE"/>
    <property type="match status" value="1"/>
</dbReference>
<keyword evidence="5" id="KW-0812">Transmembrane</keyword>
<dbReference type="GO" id="GO:0016628">
    <property type="term" value="F:oxidoreductase activity, acting on the CH-CH group of donors, NAD or NADP as acceptor"/>
    <property type="evidence" value="ECO:0007669"/>
    <property type="project" value="InterPro"/>
</dbReference>
<keyword evidence="5" id="KW-1133">Transmembrane helix</keyword>
<dbReference type="PANTHER" id="PTHR43491">
    <property type="entry name" value="UDP-N-ACETYL-D-MANNOSAMINE DEHYDROGENASE"/>
    <property type="match status" value="1"/>
</dbReference>
<accession>A0A1M5PPE9</accession>
<dbReference type="STRING" id="288992.SAMN04488522_11038"/>
<dbReference type="InterPro" id="IPR008927">
    <property type="entry name" value="6-PGluconate_DH-like_C_sf"/>
</dbReference>
<evidence type="ECO:0000313" key="7">
    <source>
        <dbReference type="EMBL" id="SHH03715.1"/>
    </source>
</evidence>
<gene>
    <name evidence="7" type="ORF">SAMN04488522_11038</name>
</gene>
<dbReference type="Gene3D" id="3.40.50.720">
    <property type="entry name" value="NAD(P)-binding Rossmann-like Domain"/>
    <property type="match status" value="2"/>
</dbReference>
<keyword evidence="5" id="KW-0472">Membrane</keyword>
<comment type="similarity">
    <text evidence="1 4">Belongs to the UDP-glucose/GDP-mannose dehydrogenase family.</text>
</comment>
<dbReference type="InterPro" id="IPR028359">
    <property type="entry name" value="UDP_ManNAc/GlcNAc_DH"/>
</dbReference>
<dbReference type="Proteomes" id="UP000184287">
    <property type="component" value="Unassembled WGS sequence"/>
</dbReference>
<feature type="domain" description="UDP-glucose/GDP-mannose dehydrogenase C-terminal" evidence="6">
    <location>
        <begin position="379"/>
        <end position="479"/>
    </location>
</feature>
<dbReference type="InterPro" id="IPR014027">
    <property type="entry name" value="UDP-Glc/GDP-Man_DH_C"/>
</dbReference>
<dbReference type="SUPFAM" id="SSF52413">
    <property type="entry name" value="UDP-glucose/GDP-mannose dehydrogenase C-terminal domain"/>
    <property type="match status" value="1"/>
</dbReference>
<dbReference type="Pfam" id="PF00984">
    <property type="entry name" value="UDPG_MGDP_dh"/>
    <property type="match status" value="1"/>
</dbReference>
<dbReference type="Pfam" id="PF03721">
    <property type="entry name" value="UDPG_MGDP_dh_N"/>
    <property type="match status" value="1"/>
</dbReference>
<dbReference type="PIRSF" id="PIRSF000124">
    <property type="entry name" value="UDPglc_GDPman_dh"/>
    <property type="match status" value="1"/>
</dbReference>
<dbReference type="GO" id="GO:0016616">
    <property type="term" value="F:oxidoreductase activity, acting on the CH-OH group of donors, NAD or NADP as acceptor"/>
    <property type="evidence" value="ECO:0007669"/>
    <property type="project" value="InterPro"/>
</dbReference>
<evidence type="ECO:0000256" key="2">
    <source>
        <dbReference type="ARBA" id="ARBA00023002"/>
    </source>
</evidence>
<evidence type="ECO:0000256" key="3">
    <source>
        <dbReference type="ARBA" id="ARBA00023027"/>
    </source>
</evidence>
<evidence type="ECO:0000259" key="6">
    <source>
        <dbReference type="SMART" id="SM00984"/>
    </source>
</evidence>
<evidence type="ECO:0000256" key="4">
    <source>
        <dbReference type="PIRNR" id="PIRNR000124"/>
    </source>
</evidence>
<dbReference type="RefSeq" id="WP_084529509.1">
    <property type="nucleotide sequence ID" value="NZ_FQUQ01000010.1"/>
</dbReference>
<dbReference type="InterPro" id="IPR036220">
    <property type="entry name" value="UDP-Glc/GDP-Man_DH_C_sf"/>
</dbReference>
<dbReference type="SUPFAM" id="SSF51735">
    <property type="entry name" value="NAD(P)-binding Rossmann-fold domains"/>
    <property type="match status" value="1"/>
</dbReference>
<evidence type="ECO:0000256" key="5">
    <source>
        <dbReference type="SAM" id="Phobius"/>
    </source>
</evidence>
<keyword evidence="8" id="KW-1185">Reference proteome</keyword>
<organism evidence="7 8">
    <name type="scientific">Pedobacter caeni</name>
    <dbReference type="NCBI Taxonomy" id="288992"/>
    <lineage>
        <taxon>Bacteria</taxon>
        <taxon>Pseudomonadati</taxon>
        <taxon>Bacteroidota</taxon>
        <taxon>Sphingobacteriia</taxon>
        <taxon>Sphingobacteriales</taxon>
        <taxon>Sphingobacteriaceae</taxon>
        <taxon>Pedobacter</taxon>
    </lineage>
</organism>
<name>A0A1M5PPE9_9SPHI</name>
<dbReference type="PIRSF" id="PIRSF500136">
    <property type="entry name" value="UDP_ManNAc_DH"/>
    <property type="match status" value="1"/>
</dbReference>
<evidence type="ECO:0000313" key="8">
    <source>
        <dbReference type="Proteomes" id="UP000184287"/>
    </source>
</evidence>
<dbReference type="InterPro" id="IPR036291">
    <property type="entry name" value="NAD(P)-bd_dom_sf"/>
</dbReference>
<sequence>MILKSSINQINNKVYTIPEVIDDKSGIDEFLQKNKGKKVVVVQGLGFVGAVMSLIVANALTEEYAVIGIDLASEQSYWKICAINEGVFPIISSDNKVKEFFDRSQKKENLYATYDPYAYTKADVVIVDINLDVQKETDEFDNSLKGYEVNLNAFKSGIHAIAKSCKSDVLVLVETTVPPGTCLNIVKPIFDEELSKRGLDLNYKLGHSYERVMPGPNYIDSIQNFYRVYSGIDDKSALATEEFLRTIISTDNYPLTRLNSTTATEMAKVMENSFRAMNIAFIQEWTEFAEDSKVNLQEVIKAIKMRPTHNNMMFPGLGVGGYCLTKDPLLASWSSKNIFNIQGLPQSETAVRINDLMPNHSFRKLSLLFDQNLKGKQILLLGLSYLSNVGDTRYSPVEVLYNRLQAEEAVLFIHDPYIAFWEEKKVQVETDLLKLMDRNYDAIVFCTGHSIYSNNKDLDNWIAGLDNKVIYDSNLILSERQIKLYSKNNKLKIVGRGDL</sequence>
<feature type="transmembrane region" description="Helical" evidence="5">
    <location>
        <begin position="39"/>
        <end position="60"/>
    </location>
</feature>
<dbReference type="Pfam" id="PF03720">
    <property type="entry name" value="UDPG_MGDP_dh_C"/>
    <property type="match status" value="1"/>
</dbReference>
<protein>
    <submittedName>
        <fullName evidence="7">Nucleotide sugar dehydrogenase</fullName>
    </submittedName>
</protein>
<evidence type="ECO:0000256" key="1">
    <source>
        <dbReference type="ARBA" id="ARBA00006601"/>
    </source>
</evidence>
<dbReference type="InterPro" id="IPR017476">
    <property type="entry name" value="UDP-Glc/GDP-Man"/>
</dbReference>
<dbReference type="SUPFAM" id="SSF48179">
    <property type="entry name" value="6-phosphogluconate dehydrogenase C-terminal domain-like"/>
    <property type="match status" value="1"/>
</dbReference>
<dbReference type="EMBL" id="FQUQ01000010">
    <property type="protein sequence ID" value="SHH03715.1"/>
    <property type="molecule type" value="Genomic_DNA"/>
</dbReference>
<dbReference type="NCBIfam" id="TIGR03026">
    <property type="entry name" value="NDP-sugDHase"/>
    <property type="match status" value="1"/>
</dbReference>
<keyword evidence="3" id="KW-0520">NAD</keyword>
<dbReference type="GO" id="GO:0000271">
    <property type="term" value="P:polysaccharide biosynthetic process"/>
    <property type="evidence" value="ECO:0007669"/>
    <property type="project" value="InterPro"/>
</dbReference>
<keyword evidence="2" id="KW-0560">Oxidoreductase</keyword>
<dbReference type="SMART" id="SM00984">
    <property type="entry name" value="UDPG_MGDP_dh_C"/>
    <property type="match status" value="1"/>
</dbReference>
<dbReference type="GO" id="GO:0051287">
    <property type="term" value="F:NAD binding"/>
    <property type="evidence" value="ECO:0007669"/>
    <property type="project" value="InterPro"/>
</dbReference>
<dbReference type="OrthoDB" id="9803238at2"/>
<dbReference type="InterPro" id="IPR014026">
    <property type="entry name" value="UDP-Glc/GDP-Man_DH_dimer"/>
</dbReference>
<proteinExistence type="inferred from homology"/>
<dbReference type="AlphaFoldDB" id="A0A1M5PPE9"/>